<proteinExistence type="predicted"/>
<reference evidence="6 7" key="1">
    <citation type="submission" date="2024-09" db="EMBL/GenBank/DDBJ databases">
        <authorList>
            <person name="Sun Q."/>
            <person name="Mori K."/>
        </authorList>
    </citation>
    <scope>NUCLEOTIDE SEQUENCE [LARGE SCALE GENOMIC DNA]</scope>
    <source>
        <strain evidence="6 7">TBRC 4938</strain>
    </source>
</reference>
<evidence type="ECO:0000256" key="1">
    <source>
        <dbReference type="ARBA" id="ARBA00023015"/>
    </source>
</evidence>
<organism evidence="6 7">
    <name type="scientific">Rhizobium puerariae</name>
    <dbReference type="NCBI Taxonomy" id="1585791"/>
    <lineage>
        <taxon>Bacteria</taxon>
        <taxon>Pseudomonadati</taxon>
        <taxon>Pseudomonadota</taxon>
        <taxon>Alphaproteobacteria</taxon>
        <taxon>Hyphomicrobiales</taxon>
        <taxon>Rhizobiaceae</taxon>
        <taxon>Rhizobium/Agrobacterium group</taxon>
        <taxon>Rhizobium</taxon>
    </lineage>
</organism>
<evidence type="ECO:0000256" key="4">
    <source>
        <dbReference type="SAM" id="Phobius"/>
    </source>
</evidence>
<accession>A0ABV6AH24</accession>
<dbReference type="Proteomes" id="UP001589692">
    <property type="component" value="Unassembled WGS sequence"/>
</dbReference>
<feature type="transmembrane region" description="Helical" evidence="4">
    <location>
        <begin position="90"/>
        <end position="106"/>
    </location>
</feature>
<feature type="transmembrane region" description="Helical" evidence="4">
    <location>
        <begin position="151"/>
        <end position="172"/>
    </location>
</feature>
<gene>
    <name evidence="6" type="ORF">ACFFP0_13745</name>
</gene>
<evidence type="ECO:0000259" key="5">
    <source>
        <dbReference type="PROSITE" id="PS01124"/>
    </source>
</evidence>
<dbReference type="PANTHER" id="PTHR43280">
    <property type="entry name" value="ARAC-FAMILY TRANSCRIPTIONAL REGULATOR"/>
    <property type="match status" value="1"/>
</dbReference>
<feature type="transmembrane region" description="Helical" evidence="4">
    <location>
        <begin position="34"/>
        <end position="54"/>
    </location>
</feature>
<name>A0ABV6AH24_9HYPH</name>
<feature type="domain" description="HTH araC/xylS-type" evidence="5">
    <location>
        <begin position="223"/>
        <end position="328"/>
    </location>
</feature>
<evidence type="ECO:0000313" key="7">
    <source>
        <dbReference type="Proteomes" id="UP001589692"/>
    </source>
</evidence>
<evidence type="ECO:0000313" key="6">
    <source>
        <dbReference type="EMBL" id="MFB9949924.1"/>
    </source>
</evidence>
<feature type="transmembrane region" description="Helical" evidence="4">
    <location>
        <begin position="60"/>
        <end position="78"/>
    </location>
</feature>
<keyword evidence="3" id="KW-0804">Transcription</keyword>
<keyword evidence="4" id="KW-0472">Membrane</keyword>
<dbReference type="InterPro" id="IPR009057">
    <property type="entry name" value="Homeodomain-like_sf"/>
</dbReference>
<feature type="transmembrane region" description="Helical" evidence="4">
    <location>
        <begin position="184"/>
        <end position="202"/>
    </location>
</feature>
<evidence type="ECO:0000256" key="3">
    <source>
        <dbReference type="ARBA" id="ARBA00023163"/>
    </source>
</evidence>
<dbReference type="Pfam" id="PF12833">
    <property type="entry name" value="HTH_18"/>
    <property type="match status" value="1"/>
</dbReference>
<sequence length="340" mass="36799">MLSVPLPFIAGLVFALALYRSLKGVEVSGTRRYFHAFLVLYALQGVGIGLRFGYGVERLAPFLPVSASAMAPLAFLAFRGLTAKPLPRPWLHVLPPLAVAVSVAFFRDAVDLLLLAVFLAYGFALWRLTVADGDEVMAEASLQRMRPALRAARLTAGLMLFFAVSDAALAVYSDLYGPGDVPRAVAVMNLAALAAVLVYYFAPDFSAAREPVAPATQATEEDRAMLARVEAALDERDLYKSEDLSLAKLARRAGFPARDVSAAVNRATGLNVSQFVNNRRIAEACRLLRESEATVTRIMFDAGFSTKSNFNREFRRVTGMSPAQYRAEARAGQGGGKARA</sequence>
<dbReference type="PRINTS" id="PR00032">
    <property type="entry name" value="HTHARAC"/>
</dbReference>
<dbReference type="SUPFAM" id="SSF46689">
    <property type="entry name" value="Homeodomain-like"/>
    <property type="match status" value="1"/>
</dbReference>
<feature type="transmembrane region" description="Helical" evidence="4">
    <location>
        <begin position="112"/>
        <end position="130"/>
    </location>
</feature>
<dbReference type="InterPro" id="IPR018060">
    <property type="entry name" value="HTH_AraC"/>
</dbReference>
<keyword evidence="4" id="KW-1133">Transmembrane helix</keyword>
<keyword evidence="1" id="KW-0805">Transcription regulation</keyword>
<feature type="transmembrane region" description="Helical" evidence="4">
    <location>
        <begin position="6"/>
        <end position="22"/>
    </location>
</feature>
<dbReference type="Gene3D" id="1.10.10.60">
    <property type="entry name" value="Homeodomain-like"/>
    <property type="match status" value="1"/>
</dbReference>
<comment type="caution">
    <text evidence="6">The sequence shown here is derived from an EMBL/GenBank/DDBJ whole genome shotgun (WGS) entry which is preliminary data.</text>
</comment>
<keyword evidence="7" id="KW-1185">Reference proteome</keyword>
<keyword evidence="4" id="KW-0812">Transmembrane</keyword>
<dbReference type="SMART" id="SM00342">
    <property type="entry name" value="HTH_ARAC"/>
    <property type="match status" value="1"/>
</dbReference>
<keyword evidence="2" id="KW-0238">DNA-binding</keyword>
<dbReference type="PANTHER" id="PTHR43280:SF29">
    <property type="entry name" value="ARAC-FAMILY TRANSCRIPTIONAL REGULATOR"/>
    <property type="match status" value="1"/>
</dbReference>
<dbReference type="RefSeq" id="WP_377261562.1">
    <property type="nucleotide sequence ID" value="NZ_JBHMAA010000015.1"/>
</dbReference>
<dbReference type="PROSITE" id="PS01124">
    <property type="entry name" value="HTH_ARAC_FAMILY_2"/>
    <property type="match status" value="1"/>
</dbReference>
<evidence type="ECO:0000256" key="2">
    <source>
        <dbReference type="ARBA" id="ARBA00023125"/>
    </source>
</evidence>
<dbReference type="EMBL" id="JBHMAA010000015">
    <property type="protein sequence ID" value="MFB9949924.1"/>
    <property type="molecule type" value="Genomic_DNA"/>
</dbReference>
<dbReference type="InterPro" id="IPR020449">
    <property type="entry name" value="Tscrpt_reg_AraC-type_HTH"/>
</dbReference>
<protein>
    <submittedName>
        <fullName evidence="6">Helix-turn-helix domain-containing protein</fullName>
    </submittedName>
</protein>